<proteinExistence type="predicted"/>
<accession>A0A9D4AK37</accession>
<comment type="caution">
    <text evidence="2">The sequence shown here is derived from an EMBL/GenBank/DDBJ whole genome shotgun (WGS) entry which is preliminary data.</text>
</comment>
<sequence>MEYTSAIVAAATTNEEQIPSSGIRNHSEGNSTRTSDNSTAFPFETNFITQMVANQNIESYEWIQYYCRCSLNTPSSDLVWCTIHQNLDKGKNYNHLSKENGHISTQVFTLQLPYSI</sequence>
<evidence type="ECO:0000313" key="2">
    <source>
        <dbReference type="EMBL" id="KAH1123453.1"/>
    </source>
</evidence>
<dbReference type="EMBL" id="JAIQCV010000002">
    <property type="protein sequence ID" value="KAH1123453.1"/>
    <property type="molecule type" value="Genomic_DNA"/>
</dbReference>
<evidence type="ECO:0000256" key="1">
    <source>
        <dbReference type="SAM" id="MobiDB-lite"/>
    </source>
</evidence>
<name>A0A9D4AK37_9ROSI</name>
<organism evidence="2 3">
    <name type="scientific">Gossypium stocksii</name>
    <dbReference type="NCBI Taxonomy" id="47602"/>
    <lineage>
        <taxon>Eukaryota</taxon>
        <taxon>Viridiplantae</taxon>
        <taxon>Streptophyta</taxon>
        <taxon>Embryophyta</taxon>
        <taxon>Tracheophyta</taxon>
        <taxon>Spermatophyta</taxon>
        <taxon>Magnoliopsida</taxon>
        <taxon>eudicotyledons</taxon>
        <taxon>Gunneridae</taxon>
        <taxon>Pentapetalae</taxon>
        <taxon>rosids</taxon>
        <taxon>malvids</taxon>
        <taxon>Malvales</taxon>
        <taxon>Malvaceae</taxon>
        <taxon>Malvoideae</taxon>
        <taxon>Gossypium</taxon>
    </lineage>
</organism>
<feature type="region of interest" description="Disordered" evidence="1">
    <location>
        <begin position="14"/>
        <end position="38"/>
    </location>
</feature>
<dbReference type="AlphaFoldDB" id="A0A9D4AK37"/>
<dbReference type="Proteomes" id="UP000828251">
    <property type="component" value="Unassembled WGS sequence"/>
</dbReference>
<evidence type="ECO:0000313" key="3">
    <source>
        <dbReference type="Proteomes" id="UP000828251"/>
    </source>
</evidence>
<keyword evidence="3" id="KW-1185">Reference proteome</keyword>
<gene>
    <name evidence="2" type="ORF">J1N35_006613</name>
</gene>
<protein>
    <submittedName>
        <fullName evidence="2">Uncharacterized protein</fullName>
    </submittedName>
</protein>
<reference evidence="2 3" key="1">
    <citation type="journal article" date="2021" name="Plant Biotechnol. J.">
        <title>Multi-omics assisted identification of the key and species-specific regulatory components of drought-tolerant mechanisms in Gossypium stocksii.</title>
        <authorList>
            <person name="Yu D."/>
            <person name="Ke L."/>
            <person name="Zhang D."/>
            <person name="Wu Y."/>
            <person name="Sun Y."/>
            <person name="Mei J."/>
            <person name="Sun J."/>
            <person name="Sun Y."/>
        </authorList>
    </citation>
    <scope>NUCLEOTIDE SEQUENCE [LARGE SCALE GENOMIC DNA]</scope>
    <source>
        <strain evidence="3">cv. E1</strain>
        <tissue evidence="2">Leaf</tissue>
    </source>
</reference>